<sequence>MASTWPKLMMSNARLQLPANVPTDRFFFNFAFLSLDVARSPLPVHQKLKKIKWSLLIPACSYSSKVRTISHIRFCFSFYALQVLHCFLSCVISCFSGCFFLTTRRVNTNHPIIPVYFSRLACLIARGFLELLLLLLF</sequence>
<gene>
    <name evidence="2" type="ORF">TbgDal_IV4190</name>
</gene>
<evidence type="ECO:0000256" key="1">
    <source>
        <dbReference type="SAM" id="Phobius"/>
    </source>
</evidence>
<dbReference type="GeneID" id="23859861"/>
<evidence type="ECO:0000313" key="3">
    <source>
        <dbReference type="Proteomes" id="UP000002316"/>
    </source>
</evidence>
<dbReference type="EMBL" id="FN554967">
    <property type="protein sequence ID" value="CBH10720.1"/>
    <property type="molecule type" value="Genomic_DNA"/>
</dbReference>
<feature type="transmembrane region" description="Helical" evidence="1">
    <location>
        <begin position="115"/>
        <end position="136"/>
    </location>
</feature>
<dbReference type="RefSeq" id="XP_011773008.1">
    <property type="nucleotide sequence ID" value="XM_011774706.1"/>
</dbReference>
<dbReference type="KEGG" id="tbg:TbgDal_IV4190"/>
<dbReference type="Proteomes" id="UP000002316">
    <property type="component" value="Chromosome 4"/>
</dbReference>
<protein>
    <submittedName>
        <fullName evidence="2">Uncharacterized protein</fullName>
    </submittedName>
</protein>
<dbReference type="AlphaFoldDB" id="C9ZN66"/>
<keyword evidence="1" id="KW-1133">Transmembrane helix</keyword>
<organism evidence="2 3">
    <name type="scientific">Trypanosoma brucei gambiense (strain MHOM/CI/86/DAL972)</name>
    <dbReference type="NCBI Taxonomy" id="679716"/>
    <lineage>
        <taxon>Eukaryota</taxon>
        <taxon>Discoba</taxon>
        <taxon>Euglenozoa</taxon>
        <taxon>Kinetoplastea</taxon>
        <taxon>Metakinetoplastina</taxon>
        <taxon>Trypanosomatida</taxon>
        <taxon>Trypanosomatidae</taxon>
        <taxon>Trypanosoma</taxon>
    </lineage>
</organism>
<evidence type="ECO:0000313" key="2">
    <source>
        <dbReference type="EMBL" id="CBH10720.1"/>
    </source>
</evidence>
<feature type="transmembrane region" description="Helical" evidence="1">
    <location>
        <begin position="74"/>
        <end position="103"/>
    </location>
</feature>
<keyword evidence="1" id="KW-0472">Membrane</keyword>
<reference evidence="3" key="1">
    <citation type="journal article" date="2010" name="PLoS Negl. Trop. Dis.">
        <title>The genome sequence of Trypanosoma brucei gambiense, causative agent of chronic human african trypanosomiasis.</title>
        <authorList>
            <person name="Jackson A.P."/>
            <person name="Sanders M."/>
            <person name="Berry A."/>
            <person name="McQuillan J."/>
            <person name="Aslett M.A."/>
            <person name="Quail M.A."/>
            <person name="Chukualim B."/>
            <person name="Capewell P."/>
            <person name="MacLeod A."/>
            <person name="Melville S.E."/>
            <person name="Gibson W."/>
            <person name="Barry J.D."/>
            <person name="Berriman M."/>
            <person name="Hertz-Fowler C."/>
        </authorList>
    </citation>
    <scope>NUCLEOTIDE SEQUENCE [LARGE SCALE GENOMIC DNA]</scope>
    <source>
        <strain evidence="3">MHOM/CI/86/DAL972</strain>
    </source>
</reference>
<keyword evidence="1" id="KW-0812">Transmembrane</keyword>
<accession>C9ZN66</accession>
<name>C9ZN66_TRYB9</name>
<proteinExistence type="predicted"/>